<evidence type="ECO:0000313" key="1">
    <source>
        <dbReference type="EMBL" id="WLW40608.1"/>
    </source>
</evidence>
<sequence>MKWIAIVAALVALAGCATRPPEVRVETRVIDTACSWVDRLTFSKSDTPDTKRQIIEHDKTLMKNCPEKFKK</sequence>
<dbReference type="PROSITE" id="PS51257">
    <property type="entry name" value="PROKAR_LIPOPROTEIN"/>
    <property type="match status" value="1"/>
</dbReference>
<dbReference type="Proteomes" id="UP001182455">
    <property type="component" value="Segment"/>
</dbReference>
<keyword evidence="2" id="KW-1185">Reference proteome</keyword>
<protein>
    <submittedName>
        <fullName evidence="1">Rz-like spanin</fullName>
    </submittedName>
</protein>
<dbReference type="EMBL" id="OR367448">
    <property type="protein sequence ID" value="WLW40608.1"/>
    <property type="molecule type" value="Genomic_DNA"/>
</dbReference>
<name>A0AA50F2U7_9CAUD</name>
<organism evidence="1 2">
    <name type="scientific">Ralstonia phage BOESR1</name>
    <dbReference type="NCBI Taxonomy" id="3034917"/>
    <lineage>
        <taxon>Viruses</taxon>
        <taxon>Duplodnaviria</taxon>
        <taxon>Heunggongvirae</taxon>
        <taxon>Uroviricota</taxon>
        <taxon>Caudoviricetes</taxon>
        <taxon>Autographivirales</taxon>
        <taxon>Autographivirales incertae sedis</taxon>
        <taxon>Boesrvirus</taxon>
        <taxon>Boesrvirus BOESR1</taxon>
    </lineage>
</organism>
<accession>A0AA50F2U7</accession>
<proteinExistence type="predicted"/>
<gene>
    <name evidence="1" type="ORF">HIBIKMCM_00041</name>
</gene>
<evidence type="ECO:0000313" key="2">
    <source>
        <dbReference type="Proteomes" id="UP001182455"/>
    </source>
</evidence>
<reference evidence="1" key="1">
    <citation type="submission" date="2023-07" db="EMBL/GenBank/DDBJ databases">
        <title>First report of Ralstonia pseudosolanacearum infecting Boesenbergia rotunda from Thailand.</title>
        <authorList>
            <person name="Carroll S."/>
            <person name="McGreig S."/>
            <person name="Bryning A."/>
            <person name="Vicente J.G."/>
            <person name="Aspin A."/>
        </authorList>
    </citation>
    <scope>NUCLEOTIDE SEQUENCE</scope>
</reference>